<dbReference type="RefSeq" id="WP_395545023.1">
    <property type="nucleotide sequence ID" value="NZ_CP166302.1"/>
</dbReference>
<reference evidence="1 2" key="1">
    <citation type="submission" date="2024-08" db="EMBL/GenBank/DDBJ databases">
        <title>Oceanimonas smirnovii Genome sequencing and assembly.</title>
        <authorList>
            <person name="Tang B."/>
        </authorList>
    </citation>
    <scope>NUCLEOTIDE SEQUENCE [LARGE SCALE GENOMIC DNA]</scope>
    <source>
        <strain evidence="1 2">OS2020-119</strain>
    </source>
</reference>
<sequence length="166" mass="19812">MYKVTKAGLKGKLEQSLVEYDYFEFLKQRGVLLSHIPYCHGWIETNIGKGLVYDRVFSYKNRKESLTLKRAFGEKMIDINLTHNMLDELCRFISKERIIVSDLSMSNIIVTLDGKPKLYLVDGIGGRDFDYKYKIKKRMPFYTRYKLKQQHRKIIKWIEFELNQLK</sequence>
<protein>
    <submittedName>
        <fullName evidence="1">YrbL family protein</fullName>
    </submittedName>
</protein>
<keyword evidence="2" id="KW-1185">Reference proteome</keyword>
<accession>A0ABW7NZW0</accession>
<dbReference type="EMBL" id="JBGFTR010000005">
    <property type="protein sequence ID" value="MFH7564605.1"/>
    <property type="molecule type" value="Genomic_DNA"/>
</dbReference>
<comment type="caution">
    <text evidence="1">The sequence shown here is derived from an EMBL/GenBank/DDBJ whole genome shotgun (WGS) entry which is preliminary data.</text>
</comment>
<dbReference type="Pfam" id="PF10707">
    <property type="entry name" value="YrbL-PhoP_reg"/>
    <property type="match status" value="1"/>
</dbReference>
<evidence type="ECO:0000313" key="2">
    <source>
        <dbReference type="Proteomes" id="UP001610706"/>
    </source>
</evidence>
<organism evidence="1 2">
    <name type="scientific">Oceanimonas smirnovii</name>
    <dbReference type="NCBI Taxonomy" id="264574"/>
    <lineage>
        <taxon>Bacteria</taxon>
        <taxon>Pseudomonadati</taxon>
        <taxon>Pseudomonadota</taxon>
        <taxon>Gammaproteobacteria</taxon>
        <taxon>Aeromonadales</taxon>
        <taxon>Aeromonadaceae</taxon>
        <taxon>Oceanimonas</taxon>
    </lineage>
</organism>
<dbReference type="InterPro" id="IPR019647">
    <property type="entry name" value="PhoP_reg_network_YrbL"/>
</dbReference>
<proteinExistence type="predicted"/>
<dbReference type="Proteomes" id="UP001610706">
    <property type="component" value="Unassembled WGS sequence"/>
</dbReference>
<evidence type="ECO:0000313" key="1">
    <source>
        <dbReference type="EMBL" id="MFH7564605.1"/>
    </source>
</evidence>
<gene>
    <name evidence="1" type="ORF">AB9R89_04620</name>
</gene>
<name>A0ABW7NZW0_9GAMM</name>